<accession>A0A218P807</accession>
<gene>
    <name evidence="2" type="ORF">A3L08_06035</name>
</gene>
<evidence type="ECO:0008006" key="4">
    <source>
        <dbReference type="Google" id="ProtNLM"/>
    </source>
</evidence>
<dbReference type="OrthoDB" id="8982at2157"/>
<dbReference type="Proteomes" id="UP000197418">
    <property type="component" value="Chromosome"/>
</dbReference>
<protein>
    <recommendedName>
        <fullName evidence="4">KEOPS complex Pcc1-like subunit</fullName>
    </recommendedName>
</protein>
<name>A0A218P807_9EURY</name>
<dbReference type="NCBIfam" id="NF011470">
    <property type="entry name" value="PRK14887.1"/>
    <property type="match status" value="1"/>
</dbReference>
<sequence>MGLQGGLGDKGAEETWPIEGVIELSFPDEETARVVYESVLYEHESVPYRRSRIEFLRDGKKVVIRFLAKDNSALRGTLNSYLRWIKVAIDSLEV</sequence>
<evidence type="ECO:0000313" key="2">
    <source>
        <dbReference type="EMBL" id="ASJ06911.1"/>
    </source>
</evidence>
<dbReference type="Pfam" id="PF09341">
    <property type="entry name" value="Pcc1"/>
    <property type="match status" value="1"/>
</dbReference>
<dbReference type="InterPro" id="IPR015419">
    <property type="entry name" value="CTAG/Pcc1"/>
</dbReference>
<dbReference type="RefSeq" id="WP_088854162.1">
    <property type="nucleotide sequence ID" value="NZ_CP015102.1"/>
</dbReference>
<proteinExistence type="inferred from homology"/>
<comment type="similarity">
    <text evidence="1">Belongs to the CTAG/PCC1 family.</text>
</comment>
<organism evidence="2 3">
    <name type="scientific">Thermococcus pacificus</name>
    <dbReference type="NCBI Taxonomy" id="71998"/>
    <lineage>
        <taxon>Archaea</taxon>
        <taxon>Methanobacteriati</taxon>
        <taxon>Methanobacteriota</taxon>
        <taxon>Thermococci</taxon>
        <taxon>Thermococcales</taxon>
        <taxon>Thermococcaceae</taxon>
        <taxon>Thermococcus</taxon>
    </lineage>
</organism>
<dbReference type="NCBIfam" id="NF040853">
    <property type="entry name" value="KEOPS_Pcc1"/>
    <property type="match status" value="1"/>
</dbReference>
<keyword evidence="3" id="KW-1185">Reference proteome</keyword>
<dbReference type="GeneID" id="33315810"/>
<dbReference type="EMBL" id="CP015102">
    <property type="protein sequence ID" value="ASJ06911.1"/>
    <property type="molecule type" value="Genomic_DNA"/>
</dbReference>
<dbReference type="InterPro" id="IPR053619">
    <property type="entry name" value="KEOPS_CTAG/PCC1"/>
</dbReference>
<dbReference type="AlphaFoldDB" id="A0A218P807"/>
<reference evidence="2 3" key="1">
    <citation type="submission" date="2016-04" db="EMBL/GenBank/DDBJ databases">
        <title>Complete genome sequence of Thermococcus pacificus type strain P4.</title>
        <authorList>
            <person name="Oger P.M."/>
        </authorList>
    </citation>
    <scope>NUCLEOTIDE SEQUENCE [LARGE SCALE GENOMIC DNA]</scope>
    <source>
        <strain evidence="2 3">P-4</strain>
    </source>
</reference>
<evidence type="ECO:0000313" key="3">
    <source>
        <dbReference type="Proteomes" id="UP000197418"/>
    </source>
</evidence>
<dbReference type="Gene3D" id="3.30.310.50">
    <property type="entry name" value="Alpha-D-phosphohexomutase, C-terminal domain"/>
    <property type="match status" value="1"/>
</dbReference>
<dbReference type="KEGG" id="tpaf:A3L08_06035"/>
<evidence type="ECO:0000256" key="1">
    <source>
        <dbReference type="ARBA" id="ARBA00007073"/>
    </source>
</evidence>